<evidence type="ECO:0008006" key="4">
    <source>
        <dbReference type="Google" id="ProtNLM"/>
    </source>
</evidence>
<protein>
    <recommendedName>
        <fullName evidence="4">Bax inhibitor-1/YccA family protein</fullName>
    </recommendedName>
</protein>
<evidence type="ECO:0000313" key="3">
    <source>
        <dbReference type="Proteomes" id="UP000001107"/>
    </source>
</evidence>
<dbReference type="PANTHER" id="PTHR41282:SF1">
    <property type="entry name" value="CONSERVED TRANSMEMBRANE PROTEIN-RELATED"/>
    <property type="match status" value="1"/>
</dbReference>
<dbReference type="GeneID" id="5325009"/>
<evidence type="ECO:0000256" key="1">
    <source>
        <dbReference type="SAM" id="Phobius"/>
    </source>
</evidence>
<dbReference type="KEGG" id="mvn:Mevan_1614"/>
<feature type="transmembrane region" description="Helical" evidence="1">
    <location>
        <begin position="34"/>
        <end position="53"/>
    </location>
</feature>
<evidence type="ECO:0000313" key="2">
    <source>
        <dbReference type="EMBL" id="ABR55506.1"/>
    </source>
</evidence>
<proteinExistence type="predicted"/>
<dbReference type="RefSeq" id="WP_012066420.1">
    <property type="nucleotide sequence ID" value="NC_009634.1"/>
</dbReference>
<gene>
    <name evidence="2" type="ordered locus">Mevan_1614</name>
</gene>
<feature type="transmembrane region" description="Helical" evidence="1">
    <location>
        <begin position="84"/>
        <end position="104"/>
    </location>
</feature>
<keyword evidence="1" id="KW-1133">Transmembrane helix</keyword>
<organism evidence="2 3">
    <name type="scientific">Methanococcus vannielii (strain ATCC 35089 / DSM 1224 / JCM 13029 / OCM 148 / SB)</name>
    <dbReference type="NCBI Taxonomy" id="406327"/>
    <lineage>
        <taxon>Archaea</taxon>
        <taxon>Methanobacteriati</taxon>
        <taxon>Methanobacteriota</taxon>
        <taxon>Methanomada group</taxon>
        <taxon>Methanococci</taxon>
        <taxon>Methanococcales</taxon>
        <taxon>Methanococcaceae</taxon>
        <taxon>Methanococcus</taxon>
    </lineage>
</organism>
<feature type="transmembrane region" description="Helical" evidence="1">
    <location>
        <begin position="144"/>
        <end position="173"/>
    </location>
</feature>
<keyword evidence="3" id="KW-1185">Reference proteome</keyword>
<keyword evidence="1" id="KW-0812">Transmembrane</keyword>
<dbReference type="OrthoDB" id="148285at2157"/>
<dbReference type="InterPro" id="IPR010539">
    <property type="entry name" value="BaxI_1-like"/>
</dbReference>
<feature type="transmembrane region" description="Helical" evidence="1">
    <location>
        <begin position="59"/>
        <end position="77"/>
    </location>
</feature>
<dbReference type="Pfam" id="PF12811">
    <property type="entry name" value="BaxI_1"/>
    <property type="match status" value="1"/>
</dbReference>
<reference evidence="2" key="1">
    <citation type="submission" date="2007-06" db="EMBL/GenBank/DDBJ databases">
        <title>Complete sequence of Methanococcus vannielii SB.</title>
        <authorList>
            <consortium name="US DOE Joint Genome Institute"/>
            <person name="Copeland A."/>
            <person name="Lucas S."/>
            <person name="Lapidus A."/>
            <person name="Barry K."/>
            <person name="Glavina del Rio T."/>
            <person name="Dalin E."/>
            <person name="Tice H."/>
            <person name="Pitluck S."/>
            <person name="Chain P."/>
            <person name="Malfatti S."/>
            <person name="Shin M."/>
            <person name="Vergez L."/>
            <person name="Schmutz J."/>
            <person name="Larimer F."/>
            <person name="Land M."/>
            <person name="Hauser L."/>
            <person name="Kyrpides N."/>
            <person name="Anderson I."/>
            <person name="Sieprawska-Lupa M."/>
            <person name="Whitman W.B."/>
            <person name="Richardson P."/>
        </authorList>
    </citation>
    <scope>NUCLEOTIDE SEQUENCE [LARGE SCALE GENOMIC DNA]</scope>
    <source>
        <strain evidence="2">SB</strain>
    </source>
</reference>
<dbReference type="HOGENOM" id="CLU_074030_1_0_2"/>
<dbReference type="PANTHER" id="PTHR41282">
    <property type="entry name" value="CONSERVED TRANSMEMBRANE PROTEIN-RELATED"/>
    <property type="match status" value="1"/>
</dbReference>
<accession>A6USN4</accession>
<dbReference type="Proteomes" id="UP000001107">
    <property type="component" value="Chromosome"/>
</dbReference>
<dbReference type="PIRSF" id="PIRSF009160">
    <property type="entry name" value="UCP009160"/>
    <property type="match status" value="1"/>
</dbReference>
<feature type="transmembrane region" description="Helical" evidence="1">
    <location>
        <begin position="212"/>
        <end position="230"/>
    </location>
</feature>
<dbReference type="EMBL" id="CP000742">
    <property type="protein sequence ID" value="ABR55506.1"/>
    <property type="molecule type" value="Genomic_DNA"/>
</dbReference>
<feature type="transmembrane region" description="Helical" evidence="1">
    <location>
        <begin position="110"/>
        <end position="132"/>
    </location>
</feature>
<keyword evidence="1" id="KW-0472">Membrane</keyword>
<sequence length="243" mass="26997">MRTSNPALSESVFREFNNYGNESMTINGTVNKTLISLAIVSISAFFAWDMIFLSAYSGLIMILAPIMGFVIAIITIFKKEWSGITVPIYSIFQGIFLGLISGFFELSYPGIVFQAVLATFGVLFSLLFAYKLRIVRATENFKLGIVAATGGIALTYIISMILGFFGISIPLIFGSGPVGILFSLFVVIIAALNLVLDFDFIERGERYGAPKYMEWYGAFGLMVTLIWLYLEILRLLSKLRSRD</sequence>
<dbReference type="AlphaFoldDB" id="A6USN4"/>
<dbReference type="eggNOG" id="arCOG06646">
    <property type="taxonomic scope" value="Archaea"/>
</dbReference>
<name>A6USN4_METVS</name>
<feature type="transmembrane region" description="Helical" evidence="1">
    <location>
        <begin position="179"/>
        <end position="200"/>
    </location>
</feature>